<feature type="signal peptide" evidence="1">
    <location>
        <begin position="1"/>
        <end position="24"/>
    </location>
</feature>
<name>A0A0D7K7S6_9BURK</name>
<keyword evidence="3" id="KW-1185">Reference proteome</keyword>
<evidence type="ECO:0000313" key="2">
    <source>
        <dbReference type="EMBL" id="KJA09193.1"/>
    </source>
</evidence>
<dbReference type="EMBL" id="JXYQ01000069">
    <property type="protein sequence ID" value="KJA09193.1"/>
    <property type="molecule type" value="Genomic_DNA"/>
</dbReference>
<evidence type="ECO:0008006" key="4">
    <source>
        <dbReference type="Google" id="ProtNLM"/>
    </source>
</evidence>
<organism evidence="2 3">
    <name type="scientific">Acidovorax temperans</name>
    <dbReference type="NCBI Taxonomy" id="80878"/>
    <lineage>
        <taxon>Bacteria</taxon>
        <taxon>Pseudomonadati</taxon>
        <taxon>Pseudomonadota</taxon>
        <taxon>Betaproteobacteria</taxon>
        <taxon>Burkholderiales</taxon>
        <taxon>Comamonadaceae</taxon>
        <taxon>Acidovorax</taxon>
    </lineage>
</organism>
<dbReference type="Proteomes" id="UP000032566">
    <property type="component" value="Unassembled WGS sequence"/>
</dbReference>
<dbReference type="AlphaFoldDB" id="A0A0D7K7S6"/>
<dbReference type="PATRIC" id="fig|80878.5.peg.3471"/>
<comment type="caution">
    <text evidence="2">The sequence shown here is derived from an EMBL/GenBank/DDBJ whole genome shotgun (WGS) entry which is preliminary data.</text>
</comment>
<gene>
    <name evidence="2" type="ORF">RP29_17695</name>
</gene>
<evidence type="ECO:0000256" key="1">
    <source>
        <dbReference type="SAM" id="SignalP"/>
    </source>
</evidence>
<dbReference type="RefSeq" id="WP_044401773.1">
    <property type="nucleotide sequence ID" value="NZ_CP147774.1"/>
</dbReference>
<evidence type="ECO:0000313" key="3">
    <source>
        <dbReference type="Proteomes" id="UP000032566"/>
    </source>
</evidence>
<accession>A0A0D7K7S6</accession>
<feature type="chain" id="PRO_5002320443" description="CopL family metal-binding regulatory protein" evidence="1">
    <location>
        <begin position="25"/>
        <end position="132"/>
    </location>
</feature>
<protein>
    <recommendedName>
        <fullName evidence="4">CopL family metal-binding regulatory protein</fullName>
    </recommendedName>
</protein>
<keyword evidence="1" id="KW-0732">Signal</keyword>
<sequence>MRRGLFFILMVVLVLRGLTGTAMAAGVLPPLALTHAATAHQHAADAAQHATHDDASHHSTAADLGNHCADASAECHPHEHATCSACEICHSAMLAAPGVSPNVPRLPGAHLRHTPAPLHNAPAALLIKPPIA</sequence>
<proteinExistence type="predicted"/>
<dbReference type="OrthoDB" id="8820845at2"/>
<reference evidence="2 3" key="1">
    <citation type="submission" date="2014-12" db="EMBL/GenBank/DDBJ databases">
        <title>Isolation of bacteria from lake water.</title>
        <authorList>
            <person name="Sheng K.-Y."/>
            <person name="Chin P.-S."/>
            <person name="Chan K.-G."/>
            <person name="Tan G.S."/>
        </authorList>
    </citation>
    <scope>NUCLEOTIDE SEQUENCE [LARGE SCALE GENOMIC DNA]</scope>
    <source>
        <strain evidence="2 3">KY4</strain>
    </source>
</reference>